<comment type="caution">
    <text evidence="3">The sequence shown here is derived from an EMBL/GenBank/DDBJ whole genome shotgun (WGS) entry which is preliminary data.</text>
</comment>
<dbReference type="PANTHER" id="PTHR46268">
    <property type="entry name" value="STRESS RESPONSE PROTEIN NHAX"/>
    <property type="match status" value="1"/>
</dbReference>
<dbReference type="Gene3D" id="3.40.50.620">
    <property type="entry name" value="HUPs"/>
    <property type="match status" value="2"/>
</dbReference>
<dbReference type="AlphaFoldDB" id="A0ABD5TBA4"/>
<dbReference type="InterPro" id="IPR006016">
    <property type="entry name" value="UspA"/>
</dbReference>
<feature type="domain" description="UspA" evidence="2">
    <location>
        <begin position="155"/>
        <end position="283"/>
    </location>
</feature>
<dbReference type="GeneID" id="81211193"/>
<dbReference type="InterPro" id="IPR014729">
    <property type="entry name" value="Rossmann-like_a/b/a_fold"/>
</dbReference>
<dbReference type="EMBL" id="JBHSWX010000001">
    <property type="protein sequence ID" value="MFC6784482.1"/>
    <property type="molecule type" value="Genomic_DNA"/>
</dbReference>
<proteinExistence type="inferred from homology"/>
<evidence type="ECO:0000313" key="3">
    <source>
        <dbReference type="EMBL" id="MFC6784482.1"/>
    </source>
</evidence>
<gene>
    <name evidence="3" type="ORF">ACFQFD_00335</name>
</gene>
<dbReference type="InterPro" id="IPR006015">
    <property type="entry name" value="Universal_stress_UspA"/>
</dbReference>
<dbReference type="PRINTS" id="PR01438">
    <property type="entry name" value="UNVRSLSTRESS"/>
</dbReference>
<protein>
    <submittedName>
        <fullName evidence="3">Universal stress protein</fullName>
    </submittedName>
</protein>
<accession>A0ABD5TBA4</accession>
<name>A0ABD5TBA4_9EURY</name>
<sequence length="290" mass="31873">MRVVFATDLSEASRSAICSRTCLHCLNAIGVTDIHLFTVVPDNVSGSLPGMDAVSDAHEALDAQRETFEAAGFEVETHVARGTPYRRINGLAERLPADMTVIGSRGQSPLRNRFIGDTVRNVARTSVVPLLVERIDADAETGADGVTAVHNEHLFREVLYVTDFSENAQRAYEFLPRLRRATERVTLLHVREREQKTQGESADDARELLAERAADLEGRIDVETEISLRSGEAVEEILAEERRIDPTLTVMGARGTSRLRRLLLGNVSESVVARGDTNILLVPPASVPPR</sequence>
<organism evidence="3 4">
    <name type="scientific">Halobaculum halobium</name>
    <dbReference type="NCBI Taxonomy" id="3032281"/>
    <lineage>
        <taxon>Archaea</taxon>
        <taxon>Methanobacteriati</taxon>
        <taxon>Methanobacteriota</taxon>
        <taxon>Stenosarchaea group</taxon>
        <taxon>Halobacteria</taxon>
        <taxon>Halobacteriales</taxon>
        <taxon>Haloferacaceae</taxon>
        <taxon>Halobaculum</taxon>
    </lineage>
</organism>
<dbReference type="CDD" id="cd00293">
    <property type="entry name" value="USP-like"/>
    <property type="match status" value="2"/>
</dbReference>
<keyword evidence="4" id="KW-1185">Reference proteome</keyword>
<comment type="similarity">
    <text evidence="1">Belongs to the universal stress protein A family.</text>
</comment>
<evidence type="ECO:0000256" key="1">
    <source>
        <dbReference type="ARBA" id="ARBA00008791"/>
    </source>
</evidence>
<evidence type="ECO:0000259" key="2">
    <source>
        <dbReference type="Pfam" id="PF00582"/>
    </source>
</evidence>
<reference evidence="3 4" key="1">
    <citation type="journal article" date="2019" name="Int. J. Syst. Evol. Microbiol.">
        <title>The Global Catalogue of Microorganisms (GCM) 10K type strain sequencing project: providing services to taxonomists for standard genome sequencing and annotation.</title>
        <authorList>
            <consortium name="The Broad Institute Genomics Platform"/>
            <consortium name="The Broad Institute Genome Sequencing Center for Infectious Disease"/>
            <person name="Wu L."/>
            <person name="Ma J."/>
        </authorList>
    </citation>
    <scope>NUCLEOTIDE SEQUENCE [LARGE SCALE GENOMIC DNA]</scope>
    <source>
        <strain evidence="3 4">SYNS20</strain>
    </source>
</reference>
<dbReference type="RefSeq" id="WP_284063666.1">
    <property type="nucleotide sequence ID" value="NZ_CP126159.1"/>
</dbReference>
<dbReference type="Proteomes" id="UP001596443">
    <property type="component" value="Unassembled WGS sequence"/>
</dbReference>
<evidence type="ECO:0000313" key="4">
    <source>
        <dbReference type="Proteomes" id="UP001596443"/>
    </source>
</evidence>
<dbReference type="PANTHER" id="PTHR46268:SF26">
    <property type="entry name" value="UNIVERSAL STRESS PROTEIN MJ0577"/>
    <property type="match status" value="1"/>
</dbReference>
<dbReference type="SUPFAM" id="SSF52402">
    <property type="entry name" value="Adenine nucleotide alpha hydrolases-like"/>
    <property type="match status" value="2"/>
</dbReference>
<feature type="domain" description="UspA" evidence="2">
    <location>
        <begin position="2"/>
        <end position="132"/>
    </location>
</feature>
<dbReference type="Pfam" id="PF00582">
    <property type="entry name" value="Usp"/>
    <property type="match status" value="2"/>
</dbReference>